<evidence type="ECO:0000313" key="4">
    <source>
        <dbReference type="Proteomes" id="UP000011087"/>
    </source>
</evidence>
<dbReference type="AlphaFoldDB" id="L1JWQ3"/>
<feature type="region of interest" description="Disordered" evidence="1">
    <location>
        <begin position="1"/>
        <end position="21"/>
    </location>
</feature>
<sequence>MEEDKLEKGEEGGGGSSDSLQAEQRAIVVGTTGGCVLVLGLPAEVAAANRELLRRHGLEKARGDESLWRHLDLLDLRTRMEEQLRARALASSCLLQALREPSPLPL</sequence>
<accession>L1JWQ3</accession>
<evidence type="ECO:0000256" key="1">
    <source>
        <dbReference type="SAM" id="MobiDB-lite"/>
    </source>
</evidence>
<reference evidence="4" key="2">
    <citation type="submission" date="2012-11" db="EMBL/GenBank/DDBJ databases">
        <authorList>
            <person name="Kuo A."/>
            <person name="Curtis B.A."/>
            <person name="Tanifuji G."/>
            <person name="Burki F."/>
            <person name="Gruber A."/>
            <person name="Irimia M."/>
            <person name="Maruyama S."/>
            <person name="Arias M.C."/>
            <person name="Ball S.G."/>
            <person name="Gile G.H."/>
            <person name="Hirakawa Y."/>
            <person name="Hopkins J.F."/>
            <person name="Rensing S.A."/>
            <person name="Schmutz J."/>
            <person name="Symeonidi A."/>
            <person name="Elias M."/>
            <person name="Eveleigh R.J."/>
            <person name="Herman E.K."/>
            <person name="Klute M.J."/>
            <person name="Nakayama T."/>
            <person name="Obornik M."/>
            <person name="Reyes-Prieto A."/>
            <person name="Armbrust E.V."/>
            <person name="Aves S.J."/>
            <person name="Beiko R.G."/>
            <person name="Coutinho P."/>
            <person name="Dacks J.B."/>
            <person name="Durnford D.G."/>
            <person name="Fast N.M."/>
            <person name="Green B.R."/>
            <person name="Grisdale C."/>
            <person name="Hempe F."/>
            <person name="Henrissat B."/>
            <person name="Hoppner M.P."/>
            <person name="Ishida K.-I."/>
            <person name="Kim E."/>
            <person name="Koreny L."/>
            <person name="Kroth P.G."/>
            <person name="Liu Y."/>
            <person name="Malik S.-B."/>
            <person name="Maier U.G."/>
            <person name="McRose D."/>
            <person name="Mock T."/>
            <person name="Neilson J.A."/>
            <person name="Onodera N.T."/>
            <person name="Poole A.M."/>
            <person name="Pritham E.J."/>
            <person name="Richards T.A."/>
            <person name="Rocap G."/>
            <person name="Roy S.W."/>
            <person name="Sarai C."/>
            <person name="Schaack S."/>
            <person name="Shirato S."/>
            <person name="Slamovits C.H."/>
            <person name="Spencer D.F."/>
            <person name="Suzuki S."/>
            <person name="Worden A.Z."/>
            <person name="Zauner S."/>
            <person name="Barry K."/>
            <person name="Bell C."/>
            <person name="Bharti A.K."/>
            <person name="Crow J.A."/>
            <person name="Grimwood J."/>
            <person name="Kramer R."/>
            <person name="Lindquist E."/>
            <person name="Lucas S."/>
            <person name="Salamov A."/>
            <person name="McFadden G.I."/>
            <person name="Lane C.E."/>
            <person name="Keeling P.J."/>
            <person name="Gray M.W."/>
            <person name="Grigoriev I.V."/>
            <person name="Archibald J.M."/>
        </authorList>
    </citation>
    <scope>NUCLEOTIDE SEQUENCE</scope>
    <source>
        <strain evidence="4">CCMP2712</strain>
    </source>
</reference>
<proteinExistence type="predicted"/>
<protein>
    <submittedName>
        <fullName evidence="2 3">Uncharacterized protein</fullName>
    </submittedName>
</protein>
<dbReference type="EMBL" id="JH992972">
    <property type="protein sequence ID" value="EKX52640.1"/>
    <property type="molecule type" value="Genomic_DNA"/>
</dbReference>
<gene>
    <name evidence="2" type="ORF">GUITHDRAFT_101801</name>
</gene>
<dbReference type="EnsemblProtists" id="EKX52640">
    <property type="protein sequence ID" value="EKX52640"/>
    <property type="gene ID" value="GUITHDRAFT_101801"/>
</dbReference>
<dbReference type="KEGG" id="gtt:GUITHDRAFT_101801"/>
<organism evidence="2">
    <name type="scientific">Guillardia theta (strain CCMP2712)</name>
    <name type="common">Cryptophyte</name>
    <dbReference type="NCBI Taxonomy" id="905079"/>
    <lineage>
        <taxon>Eukaryota</taxon>
        <taxon>Cryptophyceae</taxon>
        <taxon>Pyrenomonadales</taxon>
        <taxon>Geminigeraceae</taxon>
        <taxon>Guillardia</taxon>
    </lineage>
</organism>
<dbReference type="PaxDb" id="55529-EKX52640"/>
<dbReference type="HOGENOM" id="CLU_2228336_0_0_1"/>
<reference evidence="3" key="3">
    <citation type="submission" date="2015-06" db="UniProtKB">
        <authorList>
            <consortium name="EnsemblProtists"/>
        </authorList>
    </citation>
    <scope>IDENTIFICATION</scope>
</reference>
<reference evidence="2 4" key="1">
    <citation type="journal article" date="2012" name="Nature">
        <title>Algal genomes reveal evolutionary mosaicism and the fate of nucleomorphs.</title>
        <authorList>
            <consortium name="DOE Joint Genome Institute"/>
            <person name="Curtis B.A."/>
            <person name="Tanifuji G."/>
            <person name="Burki F."/>
            <person name="Gruber A."/>
            <person name="Irimia M."/>
            <person name="Maruyama S."/>
            <person name="Arias M.C."/>
            <person name="Ball S.G."/>
            <person name="Gile G.H."/>
            <person name="Hirakawa Y."/>
            <person name="Hopkins J.F."/>
            <person name="Kuo A."/>
            <person name="Rensing S.A."/>
            <person name="Schmutz J."/>
            <person name="Symeonidi A."/>
            <person name="Elias M."/>
            <person name="Eveleigh R.J."/>
            <person name="Herman E.K."/>
            <person name="Klute M.J."/>
            <person name="Nakayama T."/>
            <person name="Obornik M."/>
            <person name="Reyes-Prieto A."/>
            <person name="Armbrust E.V."/>
            <person name="Aves S.J."/>
            <person name="Beiko R.G."/>
            <person name="Coutinho P."/>
            <person name="Dacks J.B."/>
            <person name="Durnford D.G."/>
            <person name="Fast N.M."/>
            <person name="Green B.R."/>
            <person name="Grisdale C.J."/>
            <person name="Hempel F."/>
            <person name="Henrissat B."/>
            <person name="Hoppner M.P."/>
            <person name="Ishida K."/>
            <person name="Kim E."/>
            <person name="Koreny L."/>
            <person name="Kroth P.G."/>
            <person name="Liu Y."/>
            <person name="Malik S.B."/>
            <person name="Maier U.G."/>
            <person name="McRose D."/>
            <person name="Mock T."/>
            <person name="Neilson J.A."/>
            <person name="Onodera N.T."/>
            <person name="Poole A.M."/>
            <person name="Pritham E.J."/>
            <person name="Richards T.A."/>
            <person name="Rocap G."/>
            <person name="Roy S.W."/>
            <person name="Sarai C."/>
            <person name="Schaack S."/>
            <person name="Shirato S."/>
            <person name="Slamovits C.H."/>
            <person name="Spencer D.F."/>
            <person name="Suzuki S."/>
            <person name="Worden A.Z."/>
            <person name="Zauner S."/>
            <person name="Barry K."/>
            <person name="Bell C."/>
            <person name="Bharti A.K."/>
            <person name="Crow J.A."/>
            <person name="Grimwood J."/>
            <person name="Kramer R."/>
            <person name="Lindquist E."/>
            <person name="Lucas S."/>
            <person name="Salamov A."/>
            <person name="McFadden G.I."/>
            <person name="Lane C.E."/>
            <person name="Keeling P.J."/>
            <person name="Gray M.W."/>
            <person name="Grigoriev I.V."/>
            <person name="Archibald J.M."/>
        </authorList>
    </citation>
    <scope>NUCLEOTIDE SEQUENCE</scope>
    <source>
        <strain evidence="2 4">CCMP2712</strain>
    </source>
</reference>
<dbReference type="Proteomes" id="UP000011087">
    <property type="component" value="Unassembled WGS sequence"/>
</dbReference>
<dbReference type="GeneID" id="17309435"/>
<keyword evidence="4" id="KW-1185">Reference proteome</keyword>
<evidence type="ECO:0000313" key="2">
    <source>
        <dbReference type="EMBL" id="EKX52640.1"/>
    </source>
</evidence>
<name>L1JWQ3_GUITC</name>
<dbReference type="RefSeq" id="XP_005839620.1">
    <property type="nucleotide sequence ID" value="XM_005839563.1"/>
</dbReference>
<evidence type="ECO:0000313" key="3">
    <source>
        <dbReference type="EnsemblProtists" id="EKX52640"/>
    </source>
</evidence>
<feature type="compositionally biased region" description="Basic and acidic residues" evidence="1">
    <location>
        <begin position="1"/>
        <end position="11"/>
    </location>
</feature>